<dbReference type="Gene3D" id="3.40.50.720">
    <property type="entry name" value="NAD(P)-binding Rossmann-like Domain"/>
    <property type="match status" value="1"/>
</dbReference>
<dbReference type="EC" id="1.1.1.179" evidence="3"/>
<dbReference type="SUPFAM" id="SSF51735">
    <property type="entry name" value="NAD(P)-binding Rossmann-fold domains"/>
    <property type="match status" value="1"/>
</dbReference>
<dbReference type="Pfam" id="PF22725">
    <property type="entry name" value="GFO_IDH_MocA_C3"/>
    <property type="match status" value="1"/>
</dbReference>
<accession>A0A0D2CNP2</accession>
<dbReference type="PANTHER" id="PTHR22604">
    <property type="entry name" value="OXIDOREDUCTASES"/>
    <property type="match status" value="1"/>
</dbReference>
<protein>
    <recommendedName>
        <fullName evidence="3">D-xylose 1-dehydrogenase (NADP(+), D-xylono-1,5-lactone-forming)</fullName>
        <ecNumber evidence="3">1.1.1.179</ecNumber>
    </recommendedName>
    <alternativeName>
        <fullName evidence="4">D-xylose-NADP dehydrogenase</fullName>
    </alternativeName>
</protein>
<dbReference type="STRING" id="348802.A0A0D2CNP2"/>
<organism evidence="8 9">
    <name type="scientific">Exophiala xenobiotica</name>
    <dbReference type="NCBI Taxonomy" id="348802"/>
    <lineage>
        <taxon>Eukaryota</taxon>
        <taxon>Fungi</taxon>
        <taxon>Dikarya</taxon>
        <taxon>Ascomycota</taxon>
        <taxon>Pezizomycotina</taxon>
        <taxon>Eurotiomycetes</taxon>
        <taxon>Chaetothyriomycetidae</taxon>
        <taxon>Chaetothyriales</taxon>
        <taxon>Herpotrichiellaceae</taxon>
        <taxon>Exophiala</taxon>
    </lineage>
</organism>
<evidence type="ECO:0000256" key="2">
    <source>
        <dbReference type="ARBA" id="ARBA00023002"/>
    </source>
</evidence>
<evidence type="ECO:0000313" key="9">
    <source>
        <dbReference type="Proteomes" id="UP000054342"/>
    </source>
</evidence>
<evidence type="ECO:0000256" key="1">
    <source>
        <dbReference type="ARBA" id="ARBA00010928"/>
    </source>
</evidence>
<dbReference type="Proteomes" id="UP000054342">
    <property type="component" value="Unassembled WGS sequence"/>
</dbReference>
<evidence type="ECO:0000259" key="6">
    <source>
        <dbReference type="Pfam" id="PF01408"/>
    </source>
</evidence>
<dbReference type="InterPro" id="IPR050984">
    <property type="entry name" value="Gfo/Idh/MocA_domain"/>
</dbReference>
<dbReference type="Pfam" id="PF01408">
    <property type="entry name" value="GFO_IDH_MocA"/>
    <property type="match status" value="1"/>
</dbReference>
<dbReference type="GeneID" id="25332100"/>
<dbReference type="InterPro" id="IPR036291">
    <property type="entry name" value="NAD(P)-bd_dom_sf"/>
</dbReference>
<dbReference type="EMBL" id="KN847322">
    <property type="protein sequence ID" value="KIW51477.1"/>
    <property type="molecule type" value="Genomic_DNA"/>
</dbReference>
<dbReference type="OrthoDB" id="2129491at2759"/>
<dbReference type="AlphaFoldDB" id="A0A0D2CNP2"/>
<gene>
    <name evidence="8" type="ORF">PV05_10192</name>
</gene>
<dbReference type="InterPro" id="IPR055170">
    <property type="entry name" value="GFO_IDH_MocA-like_dom"/>
</dbReference>
<feature type="domain" description="GFO/IDH/MocA-like oxidoreductase" evidence="7">
    <location>
        <begin position="153"/>
        <end position="293"/>
    </location>
</feature>
<reference evidence="8 9" key="1">
    <citation type="submission" date="2015-01" db="EMBL/GenBank/DDBJ databases">
        <title>The Genome Sequence of Exophiala xenobiotica CBS118157.</title>
        <authorList>
            <consortium name="The Broad Institute Genomics Platform"/>
            <person name="Cuomo C."/>
            <person name="de Hoog S."/>
            <person name="Gorbushina A."/>
            <person name="Stielow B."/>
            <person name="Teixiera M."/>
            <person name="Abouelleil A."/>
            <person name="Chapman S.B."/>
            <person name="Priest M."/>
            <person name="Young S.K."/>
            <person name="Wortman J."/>
            <person name="Nusbaum C."/>
            <person name="Birren B."/>
        </authorList>
    </citation>
    <scope>NUCLEOTIDE SEQUENCE [LARGE SCALE GENOMIC DNA]</scope>
    <source>
        <strain evidence="8 9">CBS 118157</strain>
    </source>
</reference>
<evidence type="ECO:0000256" key="3">
    <source>
        <dbReference type="ARBA" id="ARBA00038984"/>
    </source>
</evidence>
<keyword evidence="9" id="KW-1185">Reference proteome</keyword>
<feature type="domain" description="Gfo/Idh/MocA-like oxidoreductase N-terminal" evidence="6">
    <location>
        <begin position="8"/>
        <end position="139"/>
    </location>
</feature>
<evidence type="ECO:0000313" key="8">
    <source>
        <dbReference type="EMBL" id="KIW51477.1"/>
    </source>
</evidence>
<name>A0A0D2CNP2_9EURO</name>
<dbReference type="PANTHER" id="PTHR22604:SF115">
    <property type="entry name" value="DIHYDRODIOL DEHYDROGENASE, PUTATIVE (AFU_ORTHOLOGUE AFUA_1G07520)-RELATED"/>
    <property type="match status" value="1"/>
</dbReference>
<dbReference type="HOGENOM" id="CLU_023194_7_2_1"/>
<evidence type="ECO:0000256" key="4">
    <source>
        <dbReference type="ARBA" id="ARBA00042988"/>
    </source>
</evidence>
<dbReference type="SUPFAM" id="SSF55347">
    <property type="entry name" value="Glyceraldehyde-3-phosphate dehydrogenase-like, C-terminal domain"/>
    <property type="match status" value="1"/>
</dbReference>
<dbReference type="GO" id="GO:0047837">
    <property type="term" value="F:D-xylose 1-dehydrogenase (NADP+) activity"/>
    <property type="evidence" value="ECO:0007669"/>
    <property type="project" value="UniProtKB-EC"/>
</dbReference>
<dbReference type="GO" id="GO:0000166">
    <property type="term" value="F:nucleotide binding"/>
    <property type="evidence" value="ECO:0007669"/>
    <property type="project" value="InterPro"/>
</dbReference>
<proteinExistence type="inferred from homology"/>
<evidence type="ECO:0000259" key="7">
    <source>
        <dbReference type="Pfam" id="PF22725"/>
    </source>
</evidence>
<evidence type="ECO:0000256" key="5">
    <source>
        <dbReference type="ARBA" id="ARBA00049233"/>
    </source>
</evidence>
<dbReference type="Gene3D" id="3.30.360.10">
    <property type="entry name" value="Dihydrodipicolinate Reductase, domain 2"/>
    <property type="match status" value="1"/>
</dbReference>
<dbReference type="InterPro" id="IPR000683">
    <property type="entry name" value="Gfo/Idh/MocA-like_OxRdtase_N"/>
</dbReference>
<dbReference type="RefSeq" id="XP_013312061.1">
    <property type="nucleotide sequence ID" value="XM_013456607.1"/>
</dbReference>
<keyword evidence="2" id="KW-0560">Oxidoreductase</keyword>
<comment type="similarity">
    <text evidence="1">Belongs to the Gfo/Idh/MocA family.</text>
</comment>
<comment type="catalytic activity">
    <reaction evidence="5">
        <text>D-xylose + NADP(+) = D-xylono-1,5-lactone + NADPH + H(+)</text>
        <dbReference type="Rhea" id="RHEA:22000"/>
        <dbReference type="ChEBI" id="CHEBI:15378"/>
        <dbReference type="ChEBI" id="CHEBI:15867"/>
        <dbReference type="ChEBI" id="CHEBI:53455"/>
        <dbReference type="ChEBI" id="CHEBI:57783"/>
        <dbReference type="ChEBI" id="CHEBI:58349"/>
        <dbReference type="EC" id="1.1.1.179"/>
    </reaction>
</comment>
<sequence>MSSSYCVRWGILATGDIARTFTKDLLINPETRGVHDIQHTVVAVASSSSLISAENFVSNIVTPKQQEPLCAAYGTYSELVQQTNVDIIYVATPHSHHFQHVVLCLDAGKAVLCEKPMTVNARQAKALFEKAKEKGLFLMEAVWTRFFPVSIAVRNHMIDNKIGEVLRVSADMTHILHDEQWDVGNRLIRKDLAGGCLLDIGPYPLLWILQTMWHIVPKERRKGEPRIKGTAMTMDPRTGVDIMTTMLIELQSSPKGEQKAQAVATTGFCVTFDPDGENTAGPTVRLYGTKGELQVIGPIYRPEKYRIILHSGQIIQEKLPVPAGGHGMFWEADEAARCLRDGRLESGVIPWDESILTMELLDEARRQGGLVYPDEIERLTI</sequence>